<accession>A0A0B6YF31</accession>
<feature type="non-terminal residue" evidence="1">
    <location>
        <position position="1"/>
    </location>
</feature>
<protein>
    <submittedName>
        <fullName evidence="1">Uncharacterized protein</fullName>
    </submittedName>
</protein>
<sequence length="59" mass="6322">KYVPVPQASSSLSDLHKCRYQHLELPFTSRSGVLACTSLGGSTTISGALIKFSFSSWSS</sequence>
<evidence type="ECO:0000313" key="1">
    <source>
        <dbReference type="EMBL" id="CEK54828.1"/>
    </source>
</evidence>
<dbReference type="AlphaFoldDB" id="A0A0B6YF31"/>
<proteinExistence type="predicted"/>
<name>A0A0B6YF31_9EUPU</name>
<organism evidence="1">
    <name type="scientific">Arion vulgaris</name>
    <dbReference type="NCBI Taxonomy" id="1028688"/>
    <lineage>
        <taxon>Eukaryota</taxon>
        <taxon>Metazoa</taxon>
        <taxon>Spiralia</taxon>
        <taxon>Lophotrochozoa</taxon>
        <taxon>Mollusca</taxon>
        <taxon>Gastropoda</taxon>
        <taxon>Heterobranchia</taxon>
        <taxon>Euthyneura</taxon>
        <taxon>Panpulmonata</taxon>
        <taxon>Eupulmonata</taxon>
        <taxon>Stylommatophora</taxon>
        <taxon>Helicina</taxon>
        <taxon>Arionoidea</taxon>
        <taxon>Arionidae</taxon>
        <taxon>Arion</taxon>
    </lineage>
</organism>
<reference evidence="1" key="1">
    <citation type="submission" date="2014-12" db="EMBL/GenBank/DDBJ databases">
        <title>Insight into the proteome of Arion vulgaris.</title>
        <authorList>
            <person name="Aradska J."/>
            <person name="Bulat T."/>
            <person name="Smidak R."/>
            <person name="Sarate P."/>
            <person name="Gangsoo J."/>
            <person name="Sialana F."/>
            <person name="Bilban M."/>
            <person name="Lubec G."/>
        </authorList>
    </citation>
    <scope>NUCLEOTIDE SEQUENCE</scope>
    <source>
        <tissue evidence="1">Skin</tissue>
    </source>
</reference>
<dbReference type="EMBL" id="HACG01007963">
    <property type="protein sequence ID" value="CEK54828.1"/>
    <property type="molecule type" value="Transcribed_RNA"/>
</dbReference>
<gene>
    <name evidence="1" type="primary">ORF23729</name>
</gene>